<evidence type="ECO:0000313" key="3">
    <source>
        <dbReference type="EMBL" id="MBB2183397.1"/>
    </source>
</evidence>
<name>A0A839K1V9_9FIRM</name>
<comment type="caution">
    <text evidence="3">The sequence shown here is derived from an EMBL/GenBank/DDBJ whole genome shotgun (WGS) entry which is preliminary data.</text>
</comment>
<reference evidence="3 4" key="1">
    <citation type="submission" date="2020-07" db="EMBL/GenBank/DDBJ databases">
        <title>Characterization and genome sequencing of isolate MD1, a novel member within the family Lachnospiraceae.</title>
        <authorList>
            <person name="Rettenmaier R."/>
            <person name="Di Bello L."/>
            <person name="Zinser C."/>
            <person name="Scheitz K."/>
            <person name="Liebl W."/>
            <person name="Zverlov V."/>
        </authorList>
    </citation>
    <scope>NUCLEOTIDE SEQUENCE [LARGE SCALE GENOMIC DNA]</scope>
    <source>
        <strain evidence="3 4">MD1</strain>
    </source>
</reference>
<dbReference type="PANTHER" id="PTHR31151:SF0">
    <property type="entry name" value="PROLINE-TRNA LIGASE (DUF1680)"/>
    <property type="match status" value="1"/>
</dbReference>
<dbReference type="Pfam" id="PF07944">
    <property type="entry name" value="Beta-AFase-like_GH127_cat"/>
    <property type="match status" value="1"/>
</dbReference>
<dbReference type="Pfam" id="PF20736">
    <property type="entry name" value="Glyco_hydro127M"/>
    <property type="match status" value="1"/>
</dbReference>
<evidence type="ECO:0000259" key="1">
    <source>
        <dbReference type="Pfam" id="PF07944"/>
    </source>
</evidence>
<proteinExistence type="predicted"/>
<protein>
    <submittedName>
        <fullName evidence="3">Glycoside hydrolase family 127 protein</fullName>
    </submittedName>
</protein>
<keyword evidence="3" id="KW-0378">Hydrolase</keyword>
<organism evidence="3 4">
    <name type="scientific">Variimorphobacter saccharofermentans</name>
    <dbReference type="NCBI Taxonomy" id="2755051"/>
    <lineage>
        <taxon>Bacteria</taxon>
        <taxon>Bacillati</taxon>
        <taxon>Bacillota</taxon>
        <taxon>Clostridia</taxon>
        <taxon>Lachnospirales</taxon>
        <taxon>Lachnospiraceae</taxon>
        <taxon>Variimorphobacter</taxon>
    </lineage>
</organism>
<dbReference type="EMBL" id="JACEGA010000001">
    <property type="protein sequence ID" value="MBB2183397.1"/>
    <property type="molecule type" value="Genomic_DNA"/>
</dbReference>
<dbReference type="SUPFAM" id="SSF48208">
    <property type="entry name" value="Six-hairpin glycosidases"/>
    <property type="match status" value="1"/>
</dbReference>
<evidence type="ECO:0000259" key="2">
    <source>
        <dbReference type="Pfam" id="PF20736"/>
    </source>
</evidence>
<gene>
    <name evidence="3" type="ORF">H0486_10955</name>
</gene>
<dbReference type="PANTHER" id="PTHR31151">
    <property type="entry name" value="PROLINE-TRNA LIGASE (DUF1680)"/>
    <property type="match status" value="1"/>
</dbReference>
<feature type="domain" description="Non-reducing end beta-L-arabinofuranosidase-like GH127 catalytic" evidence="1">
    <location>
        <begin position="9"/>
        <end position="395"/>
    </location>
</feature>
<accession>A0A839K1V9</accession>
<sequence length="620" mass="72581">MLELKGKNVIINDDELRRREEKNREYLMKLSSDNLLLNYQVEAGRFHGREVPEGAHTGWESPVCQLRGHFLGHWLSAAAINYYETGNMELKVKADKIVDELAECQRDNGGKWVGPIPEKYLYWIANGKSIWAPQYNIHKLFMGLVDLYLYTENQKALEVADHFADWFVEWSSSYSREKFDDILDVETGGLLEVWAELLQITGSDKYKLLLERYYRKRLFQPLLEGKDPLTNMHANTTIPEVLGCARAYEVTGEPLWMDIVKAYWNCAVTERGCLATGGQTSGEVWMPKMKMKARLGDKNQEHCTVYNMMRLAEFLFRHTGDPAYMQYIEYNLYNGIMAQAYYQEYSLTGNKHNNPETGLLTYFLPMKAGLHKDWSGETDSFFCCHGTMVQANAALNRNLYYQEKHDIYICQYFDSELKTEIDGKEIRLHQKQDKLSGNMLFSSNTAGYQTYSEIAEQQENLPKYRKYDFDIHVSNPMKLALNFRIPEWIISEAVIYLNDELYDKTKDSSVFYKIEKEWQDGDRVSIILPIGIRFIPLPDDANTGAFRYGPEVLAGICESERILYVENDKIESEIMMENEREWGSWRYFFKTVNQDPVIQLRRIRDIGYEPYQIYFQIKRR</sequence>
<evidence type="ECO:0000313" key="4">
    <source>
        <dbReference type="Proteomes" id="UP000574276"/>
    </source>
</evidence>
<dbReference type="Proteomes" id="UP000574276">
    <property type="component" value="Unassembled WGS sequence"/>
</dbReference>
<dbReference type="RefSeq" id="WP_228353055.1">
    <property type="nucleotide sequence ID" value="NZ_JACEGA010000001.1"/>
</dbReference>
<dbReference type="InterPro" id="IPR008928">
    <property type="entry name" value="6-hairpin_glycosidase_sf"/>
</dbReference>
<dbReference type="InterPro" id="IPR049046">
    <property type="entry name" value="Beta-AFase-like_GH127_middle"/>
</dbReference>
<keyword evidence="4" id="KW-1185">Reference proteome</keyword>
<dbReference type="InterPro" id="IPR012878">
    <property type="entry name" value="Beta-AFase-like_GH127_cat"/>
</dbReference>
<dbReference type="GO" id="GO:0016787">
    <property type="term" value="F:hydrolase activity"/>
    <property type="evidence" value="ECO:0007669"/>
    <property type="project" value="UniProtKB-KW"/>
</dbReference>
<feature type="domain" description="Non-reducing end beta-L-arabinofuranosidase-like GH127 middle" evidence="2">
    <location>
        <begin position="440"/>
        <end position="530"/>
    </location>
</feature>
<dbReference type="GO" id="GO:0005975">
    <property type="term" value="P:carbohydrate metabolic process"/>
    <property type="evidence" value="ECO:0007669"/>
    <property type="project" value="InterPro"/>
</dbReference>
<dbReference type="AlphaFoldDB" id="A0A839K1V9"/>